<sequence>MMVEQLGMLNHLYAKIRDLGLNSESVIVQNASNSFDISL</sequence>
<keyword evidence="2" id="KW-1185">Reference proteome</keyword>
<dbReference type="Proteomes" id="UP000002007">
    <property type="component" value="Chromosome"/>
</dbReference>
<proteinExistence type="predicted"/>
<gene>
    <name evidence="1" type="ordered locus">RSal33209_3339</name>
</gene>
<accession>A9WV29</accession>
<dbReference type="HOGENOM" id="CLU_218914_0_0_11"/>
<dbReference type="AlphaFoldDB" id="A9WV29"/>
<evidence type="ECO:0000313" key="2">
    <source>
        <dbReference type="Proteomes" id="UP000002007"/>
    </source>
</evidence>
<evidence type="ECO:0000313" key="1">
    <source>
        <dbReference type="EMBL" id="ABY25050.1"/>
    </source>
</evidence>
<dbReference type="KEGG" id="rsa:RSal33209_3339"/>
<dbReference type="EMBL" id="CP000910">
    <property type="protein sequence ID" value="ABY25050.1"/>
    <property type="molecule type" value="Genomic_DNA"/>
</dbReference>
<organism evidence="1 2">
    <name type="scientific">Renibacterium salmoninarum (strain ATCC 33209 / DSM 20767 / JCM 11484 / NBRC 15589 / NCIMB 2235)</name>
    <dbReference type="NCBI Taxonomy" id="288705"/>
    <lineage>
        <taxon>Bacteria</taxon>
        <taxon>Bacillati</taxon>
        <taxon>Actinomycetota</taxon>
        <taxon>Actinomycetes</taxon>
        <taxon>Micrococcales</taxon>
        <taxon>Micrococcaceae</taxon>
        <taxon>Renibacterium</taxon>
    </lineage>
</organism>
<name>A9WV29_RENSM</name>
<dbReference type="STRING" id="288705.RSal33209_3339"/>
<protein>
    <submittedName>
        <fullName evidence="1">Peptide synthetase</fullName>
    </submittedName>
</protein>
<reference evidence="2" key="1">
    <citation type="journal article" date="2008" name="J. Bacteriol.">
        <title>Genome sequence of the fish pathogen Renibacterium salmoninarum suggests reductive evolution away from an environmental Arthrobacter ancestor.</title>
        <authorList>
            <person name="Wiens G.D."/>
            <person name="Rockey D.D."/>
            <person name="Wu Z."/>
            <person name="Chang J."/>
            <person name="Levy R."/>
            <person name="Crane S."/>
            <person name="Chen D.S."/>
            <person name="Capri G.R."/>
            <person name="Burnett J.R."/>
            <person name="Sudheesh P.S."/>
            <person name="Schipma M.J."/>
            <person name="Burd H."/>
            <person name="Bhattacharyya A."/>
            <person name="Rhodes L.D."/>
            <person name="Kaul R."/>
            <person name="Strom M.S."/>
        </authorList>
    </citation>
    <scope>NUCLEOTIDE SEQUENCE [LARGE SCALE GENOMIC DNA]</scope>
    <source>
        <strain evidence="2">ATCC 33209 / DSM 20767 / JCM 11484 / NBRC 15589 / NCIMB 2235</strain>
    </source>
</reference>